<reference evidence="1" key="2">
    <citation type="journal article" date="2015" name="Data Brief">
        <title>Shoot transcriptome of the giant reed, Arundo donax.</title>
        <authorList>
            <person name="Barrero R.A."/>
            <person name="Guerrero F.D."/>
            <person name="Moolhuijzen P."/>
            <person name="Goolsby J.A."/>
            <person name="Tidwell J."/>
            <person name="Bellgard S.E."/>
            <person name="Bellgard M.I."/>
        </authorList>
    </citation>
    <scope>NUCLEOTIDE SEQUENCE</scope>
    <source>
        <tissue evidence="1">Shoot tissue taken approximately 20 cm above the soil surface</tissue>
    </source>
</reference>
<organism evidence="1">
    <name type="scientific">Arundo donax</name>
    <name type="common">Giant reed</name>
    <name type="synonym">Donax arundinaceus</name>
    <dbReference type="NCBI Taxonomy" id="35708"/>
    <lineage>
        <taxon>Eukaryota</taxon>
        <taxon>Viridiplantae</taxon>
        <taxon>Streptophyta</taxon>
        <taxon>Embryophyta</taxon>
        <taxon>Tracheophyta</taxon>
        <taxon>Spermatophyta</taxon>
        <taxon>Magnoliopsida</taxon>
        <taxon>Liliopsida</taxon>
        <taxon>Poales</taxon>
        <taxon>Poaceae</taxon>
        <taxon>PACMAD clade</taxon>
        <taxon>Arundinoideae</taxon>
        <taxon>Arundineae</taxon>
        <taxon>Arundo</taxon>
    </lineage>
</organism>
<proteinExistence type="predicted"/>
<dbReference type="AlphaFoldDB" id="A0A0A9EBS2"/>
<protein>
    <submittedName>
        <fullName evidence="1">Uncharacterized protein</fullName>
    </submittedName>
</protein>
<evidence type="ECO:0000313" key="1">
    <source>
        <dbReference type="EMBL" id="JAD93447.1"/>
    </source>
</evidence>
<accession>A0A0A9EBS2</accession>
<name>A0A0A9EBS2_ARUDO</name>
<reference evidence="1" key="1">
    <citation type="submission" date="2014-09" db="EMBL/GenBank/DDBJ databases">
        <authorList>
            <person name="Magalhaes I.L.F."/>
            <person name="Oliveira U."/>
            <person name="Santos F.R."/>
            <person name="Vidigal T.H.D.A."/>
            <person name="Brescovit A.D."/>
            <person name="Santos A.J."/>
        </authorList>
    </citation>
    <scope>NUCLEOTIDE SEQUENCE</scope>
    <source>
        <tissue evidence="1">Shoot tissue taken approximately 20 cm above the soil surface</tissue>
    </source>
</reference>
<dbReference type="EMBL" id="GBRH01204448">
    <property type="protein sequence ID" value="JAD93447.1"/>
    <property type="molecule type" value="Transcribed_RNA"/>
</dbReference>
<sequence>MQCSLMASHHLHWSLKVSQWFRCVAVAQGLLYSFRLASHQPDCLQAVCQYLHCSSVFYY</sequence>